<evidence type="ECO:0000256" key="7">
    <source>
        <dbReference type="ARBA" id="ARBA00048968"/>
    </source>
</evidence>
<protein>
    <recommendedName>
        <fullName evidence="11">Laccase domain-containing protein</fullName>
    </recommendedName>
</protein>
<keyword evidence="3" id="KW-0808">Transferase</keyword>
<comment type="catalytic activity">
    <reaction evidence="1">
        <text>inosine + phosphate = alpha-D-ribose 1-phosphate + hypoxanthine</text>
        <dbReference type="Rhea" id="RHEA:27646"/>
        <dbReference type="ChEBI" id="CHEBI:17368"/>
        <dbReference type="ChEBI" id="CHEBI:17596"/>
        <dbReference type="ChEBI" id="CHEBI:43474"/>
        <dbReference type="ChEBI" id="CHEBI:57720"/>
        <dbReference type="EC" id="2.4.2.1"/>
    </reaction>
    <physiologicalReaction direction="left-to-right" evidence="1">
        <dbReference type="Rhea" id="RHEA:27647"/>
    </physiologicalReaction>
</comment>
<accession>A0ABM8DQQ8</accession>
<evidence type="ECO:0000256" key="2">
    <source>
        <dbReference type="ARBA" id="ARBA00007353"/>
    </source>
</evidence>
<evidence type="ECO:0000256" key="6">
    <source>
        <dbReference type="ARBA" id="ARBA00047989"/>
    </source>
</evidence>
<evidence type="ECO:0000256" key="8">
    <source>
        <dbReference type="ARBA" id="ARBA00049893"/>
    </source>
</evidence>
<dbReference type="PANTHER" id="PTHR30616:SF3">
    <property type="entry name" value="PURINE NUCLEOSIDE PHOSPHORYLASE"/>
    <property type="match status" value="1"/>
</dbReference>
<dbReference type="InterPro" id="IPR038371">
    <property type="entry name" value="Cu_polyphenol_OxRdtase_sf"/>
</dbReference>
<evidence type="ECO:0008006" key="11">
    <source>
        <dbReference type="Google" id="ProtNLM"/>
    </source>
</evidence>
<dbReference type="SUPFAM" id="SSF64438">
    <property type="entry name" value="CNF1/YfiH-like putative cysteine hydrolases"/>
    <property type="match status" value="1"/>
</dbReference>
<evidence type="ECO:0000313" key="9">
    <source>
        <dbReference type="EMBL" id="BDU69341.1"/>
    </source>
</evidence>
<evidence type="ECO:0000256" key="1">
    <source>
        <dbReference type="ARBA" id="ARBA00000553"/>
    </source>
</evidence>
<evidence type="ECO:0000256" key="5">
    <source>
        <dbReference type="ARBA" id="ARBA00022833"/>
    </source>
</evidence>
<organism evidence="9 10">
    <name type="scientific">Geothrix oryzae</name>
    <dbReference type="NCBI Taxonomy" id="2927975"/>
    <lineage>
        <taxon>Bacteria</taxon>
        <taxon>Pseudomonadati</taxon>
        <taxon>Acidobacteriota</taxon>
        <taxon>Holophagae</taxon>
        <taxon>Holophagales</taxon>
        <taxon>Holophagaceae</taxon>
        <taxon>Geothrix</taxon>
    </lineage>
</organism>
<dbReference type="Pfam" id="PF02578">
    <property type="entry name" value="Cu-oxidase_4"/>
    <property type="match status" value="1"/>
</dbReference>
<comment type="similarity">
    <text evidence="2">Belongs to the purine nucleoside phosphorylase YfiH/LACC1 family.</text>
</comment>
<keyword evidence="10" id="KW-1185">Reference proteome</keyword>
<gene>
    <name evidence="9" type="ORF">GETHOR_14420</name>
</gene>
<proteinExistence type="inferred from homology"/>
<name>A0ABM8DQQ8_9BACT</name>
<dbReference type="CDD" id="cd16833">
    <property type="entry name" value="YfiH"/>
    <property type="match status" value="1"/>
</dbReference>
<dbReference type="Gene3D" id="3.60.140.10">
    <property type="entry name" value="CNF1/YfiH-like putative cysteine hydrolases"/>
    <property type="match status" value="1"/>
</dbReference>
<keyword evidence="4" id="KW-0479">Metal-binding</keyword>
<comment type="catalytic activity">
    <reaction evidence="7">
        <text>adenosine + phosphate = alpha-D-ribose 1-phosphate + adenine</text>
        <dbReference type="Rhea" id="RHEA:27642"/>
        <dbReference type="ChEBI" id="CHEBI:16335"/>
        <dbReference type="ChEBI" id="CHEBI:16708"/>
        <dbReference type="ChEBI" id="CHEBI:43474"/>
        <dbReference type="ChEBI" id="CHEBI:57720"/>
        <dbReference type="EC" id="2.4.2.1"/>
    </reaction>
    <physiologicalReaction direction="left-to-right" evidence="7">
        <dbReference type="Rhea" id="RHEA:27643"/>
    </physiologicalReaction>
</comment>
<dbReference type="RefSeq" id="WP_286355981.1">
    <property type="nucleotide sequence ID" value="NZ_AP027079.1"/>
</dbReference>
<evidence type="ECO:0000256" key="3">
    <source>
        <dbReference type="ARBA" id="ARBA00022679"/>
    </source>
</evidence>
<dbReference type="InterPro" id="IPR011324">
    <property type="entry name" value="Cytotoxic_necrot_fac-like_cat"/>
</dbReference>
<reference evidence="10" key="1">
    <citation type="journal article" date="2023" name="Int. J. Syst. Evol. Microbiol.">
        <title>Mesoterricola silvestris gen. nov., sp. nov., Mesoterricola sediminis sp. nov., Geothrix oryzae sp. nov., Geothrix edaphica sp. nov., Geothrix rubra sp. nov., and Geothrix limicola sp. nov., six novel members of Acidobacteriota isolated from soils.</title>
        <authorList>
            <person name="Itoh H."/>
            <person name="Sugisawa Y."/>
            <person name="Mise K."/>
            <person name="Xu Z."/>
            <person name="Kuniyasu M."/>
            <person name="Ushijima N."/>
            <person name="Kawano K."/>
            <person name="Kobayashi E."/>
            <person name="Shiratori Y."/>
            <person name="Masuda Y."/>
            <person name="Senoo K."/>
        </authorList>
    </citation>
    <scope>NUCLEOTIDE SEQUENCE [LARGE SCALE GENOMIC DNA]</scope>
    <source>
        <strain evidence="10">Red222</strain>
    </source>
</reference>
<keyword evidence="5" id="KW-0862">Zinc</keyword>
<sequence>MLIPEVRPPFPLTWGFSTRLDPPEDLPVRRLNQVHRCGVVEASDLTVGAVVEGDGLWTTAPGVRIGVRVADCVPVLLAGPLPDGRRWVAALHAGWRGATGYGDDTPFEGPGRGILRRGTARYRALGGRPADLVWALGPAILACHFEVGGEVIEAARQDPAWHEGLRSEGPSGKPHLDLHGFLRAQALDLGLDPARDGSMPLCTVCRPDLLYSYRRGETTGRQWGWIEIG</sequence>
<dbReference type="InterPro" id="IPR003730">
    <property type="entry name" value="Cu_polyphenol_OxRdtase"/>
</dbReference>
<dbReference type="EMBL" id="AP027079">
    <property type="protein sequence ID" value="BDU69341.1"/>
    <property type="molecule type" value="Genomic_DNA"/>
</dbReference>
<evidence type="ECO:0000256" key="4">
    <source>
        <dbReference type="ARBA" id="ARBA00022723"/>
    </source>
</evidence>
<evidence type="ECO:0000313" key="10">
    <source>
        <dbReference type="Proteomes" id="UP001242010"/>
    </source>
</evidence>
<dbReference type="PANTHER" id="PTHR30616">
    <property type="entry name" value="UNCHARACTERIZED PROTEIN YFIH"/>
    <property type="match status" value="1"/>
</dbReference>
<comment type="catalytic activity">
    <reaction evidence="8">
        <text>S-methyl-5'-thioadenosine + phosphate = 5-(methylsulfanyl)-alpha-D-ribose 1-phosphate + adenine</text>
        <dbReference type="Rhea" id="RHEA:11852"/>
        <dbReference type="ChEBI" id="CHEBI:16708"/>
        <dbReference type="ChEBI" id="CHEBI:17509"/>
        <dbReference type="ChEBI" id="CHEBI:43474"/>
        <dbReference type="ChEBI" id="CHEBI:58533"/>
        <dbReference type="EC" id="2.4.2.28"/>
    </reaction>
    <physiologicalReaction direction="left-to-right" evidence="8">
        <dbReference type="Rhea" id="RHEA:11853"/>
    </physiologicalReaction>
</comment>
<comment type="catalytic activity">
    <reaction evidence="6">
        <text>adenosine + H2O + H(+) = inosine + NH4(+)</text>
        <dbReference type="Rhea" id="RHEA:24408"/>
        <dbReference type="ChEBI" id="CHEBI:15377"/>
        <dbReference type="ChEBI" id="CHEBI:15378"/>
        <dbReference type="ChEBI" id="CHEBI:16335"/>
        <dbReference type="ChEBI" id="CHEBI:17596"/>
        <dbReference type="ChEBI" id="CHEBI:28938"/>
        <dbReference type="EC" id="3.5.4.4"/>
    </reaction>
    <physiologicalReaction direction="left-to-right" evidence="6">
        <dbReference type="Rhea" id="RHEA:24409"/>
    </physiologicalReaction>
</comment>
<dbReference type="Proteomes" id="UP001242010">
    <property type="component" value="Chromosome"/>
</dbReference>